<evidence type="ECO:0000313" key="8">
    <source>
        <dbReference type="Proteomes" id="UP000078348"/>
    </source>
</evidence>
<keyword evidence="8" id="KW-1185">Reference proteome</keyword>
<evidence type="ECO:0000259" key="6">
    <source>
        <dbReference type="Pfam" id="PF08079"/>
    </source>
</evidence>
<dbReference type="AlphaFoldDB" id="A0A196SE04"/>
<dbReference type="PANTHER" id="PTHR11524:SF16">
    <property type="entry name" value="LARGE RIBOSOMAL SUBUNIT PROTEIN UL30"/>
    <property type="match status" value="1"/>
</dbReference>
<sequence>MPVPQSVVLKQRRDAELKASAEKLAAEIVAANKTKREEMVKRCEQYEKEYEQMERDLIAKRREAHNEGKYFVEGEGRIAIVVRIRGINQVSPKVKKTLQLLRLRQIHNAVFVRMNKATKEMLRIVEPYIAYGYPNLKTIRSLIYKRGYAKLNMQRVPITCNEQIEKTIRSLIYKRGYAKLNMQRVPITCNEQIEKVLGKFGIFSVEDLIHEIYTVGPHFKQCNNFLWPFKLNSPDGGFSKKLLHFNEGGDYGNHEVLIGKLVNRMI</sequence>
<dbReference type="InterPro" id="IPR036919">
    <property type="entry name" value="Ribo_uL30_ferredoxin-like_sf"/>
</dbReference>
<dbReference type="Pfam" id="PF00327">
    <property type="entry name" value="Ribosomal_L30"/>
    <property type="match status" value="1"/>
</dbReference>
<accession>A0A196SE04</accession>
<feature type="domain" description="Large ribosomal subunit protein uL30 N-terminal eukaryotes" evidence="6">
    <location>
        <begin position="3"/>
        <end position="73"/>
    </location>
</feature>
<evidence type="ECO:0000256" key="3">
    <source>
        <dbReference type="ARBA" id="ARBA00023274"/>
    </source>
</evidence>
<dbReference type="InterPro" id="IPR039699">
    <property type="entry name" value="Ribosomal_uL30"/>
</dbReference>
<keyword evidence="4" id="KW-0175">Coiled coil</keyword>
<evidence type="ECO:0000256" key="2">
    <source>
        <dbReference type="ARBA" id="ARBA00022980"/>
    </source>
</evidence>
<dbReference type="InterPro" id="IPR012988">
    <property type="entry name" value="Ribosomal_uL30_N_euk"/>
</dbReference>
<dbReference type="Pfam" id="PF08079">
    <property type="entry name" value="Ribosomal_L30_N"/>
    <property type="match status" value="1"/>
</dbReference>
<dbReference type="InterPro" id="IPR018038">
    <property type="entry name" value="Ribosomal_uL30_CS"/>
</dbReference>
<dbReference type="Gene3D" id="3.30.1390.20">
    <property type="entry name" value="Ribosomal protein L30, ferredoxin-like fold domain"/>
    <property type="match status" value="1"/>
</dbReference>
<evidence type="ECO:0000259" key="5">
    <source>
        <dbReference type="Pfam" id="PF00327"/>
    </source>
</evidence>
<comment type="similarity">
    <text evidence="1">Belongs to the universal ribosomal protein uL30 family.</text>
</comment>
<evidence type="ECO:0000256" key="1">
    <source>
        <dbReference type="ARBA" id="ARBA00007594"/>
    </source>
</evidence>
<dbReference type="OrthoDB" id="28644at2759"/>
<reference evidence="7 8" key="1">
    <citation type="submission" date="2016-05" db="EMBL/GenBank/DDBJ databases">
        <title>Nuclear genome of Blastocystis sp. subtype 1 NandII.</title>
        <authorList>
            <person name="Gentekaki E."/>
            <person name="Curtis B."/>
            <person name="Stairs C."/>
            <person name="Eme L."/>
            <person name="Herman E."/>
            <person name="Klimes V."/>
            <person name="Arias M.C."/>
            <person name="Elias M."/>
            <person name="Hilliou F."/>
            <person name="Klute M."/>
            <person name="Malik S.-B."/>
            <person name="Pightling A."/>
            <person name="Rachubinski R."/>
            <person name="Salas D."/>
            <person name="Schlacht A."/>
            <person name="Suga H."/>
            <person name="Archibald J."/>
            <person name="Ball S.G."/>
            <person name="Clark G."/>
            <person name="Dacks J."/>
            <person name="Van Der Giezen M."/>
            <person name="Tsaousis A."/>
            <person name="Roger A."/>
        </authorList>
    </citation>
    <scope>NUCLEOTIDE SEQUENCE [LARGE SCALE GENOMIC DNA]</scope>
    <source>
        <strain evidence="8">ATCC 50177 / NandII</strain>
    </source>
</reference>
<dbReference type="CDD" id="cd01657">
    <property type="entry name" value="Ribosomal_L7_archeal_euk"/>
    <property type="match status" value="1"/>
</dbReference>
<dbReference type="Proteomes" id="UP000078348">
    <property type="component" value="Unassembled WGS sequence"/>
</dbReference>
<evidence type="ECO:0000256" key="4">
    <source>
        <dbReference type="SAM" id="Coils"/>
    </source>
</evidence>
<comment type="caution">
    <text evidence="7">The sequence shown here is derived from an EMBL/GenBank/DDBJ whole genome shotgun (WGS) entry which is preliminary data.</text>
</comment>
<dbReference type="FunFam" id="3.30.1390.20:FF:000004">
    <property type="entry name" value="60S ribosomal protein L7"/>
    <property type="match status" value="1"/>
</dbReference>
<dbReference type="InterPro" id="IPR035808">
    <property type="entry name" value="Ribosomal_uL30_euk_arc"/>
</dbReference>
<dbReference type="GO" id="GO:0022625">
    <property type="term" value="C:cytosolic large ribosomal subunit"/>
    <property type="evidence" value="ECO:0007669"/>
    <property type="project" value="TreeGrafter"/>
</dbReference>
<dbReference type="InterPro" id="IPR016082">
    <property type="entry name" value="Ribosomal_uL30_ferredoxin-like"/>
</dbReference>
<evidence type="ECO:0000313" key="7">
    <source>
        <dbReference type="EMBL" id="OAO14367.1"/>
    </source>
</evidence>
<dbReference type="SUPFAM" id="SSF55129">
    <property type="entry name" value="Ribosomal protein L30p/L7e"/>
    <property type="match status" value="2"/>
</dbReference>
<keyword evidence="2 7" id="KW-0689">Ribosomal protein</keyword>
<dbReference type="PANTHER" id="PTHR11524">
    <property type="entry name" value="60S RIBOSOMAL PROTEIN L7"/>
    <property type="match status" value="1"/>
</dbReference>
<protein>
    <submittedName>
        <fullName evidence="7">Ribosomal protein L7</fullName>
    </submittedName>
</protein>
<dbReference type="PROSITE" id="PS00634">
    <property type="entry name" value="RIBOSOMAL_L30"/>
    <property type="match status" value="1"/>
</dbReference>
<dbReference type="EMBL" id="LXWW01000255">
    <property type="protein sequence ID" value="OAO14367.1"/>
    <property type="molecule type" value="Genomic_DNA"/>
</dbReference>
<feature type="coiled-coil region" evidence="4">
    <location>
        <begin position="29"/>
        <end position="63"/>
    </location>
</feature>
<dbReference type="STRING" id="478820.A0A196SE04"/>
<gene>
    <name evidence="7" type="ORF">AV274_3957</name>
</gene>
<organism evidence="7 8">
    <name type="scientific">Blastocystis sp. subtype 1 (strain ATCC 50177 / NandII)</name>
    <dbReference type="NCBI Taxonomy" id="478820"/>
    <lineage>
        <taxon>Eukaryota</taxon>
        <taxon>Sar</taxon>
        <taxon>Stramenopiles</taxon>
        <taxon>Bigyra</taxon>
        <taxon>Opalozoa</taxon>
        <taxon>Opalinata</taxon>
        <taxon>Blastocystidae</taxon>
        <taxon>Blastocystis</taxon>
    </lineage>
</organism>
<keyword evidence="3" id="KW-0687">Ribonucleoprotein</keyword>
<dbReference type="GO" id="GO:0000463">
    <property type="term" value="P:maturation of LSU-rRNA from tricistronic rRNA transcript (SSU-rRNA, 5.8S rRNA, LSU-rRNA)"/>
    <property type="evidence" value="ECO:0007669"/>
    <property type="project" value="TreeGrafter"/>
</dbReference>
<dbReference type="GO" id="GO:0003723">
    <property type="term" value="F:RNA binding"/>
    <property type="evidence" value="ECO:0007669"/>
    <property type="project" value="TreeGrafter"/>
</dbReference>
<name>A0A196SE04_BLAHN</name>
<dbReference type="GO" id="GO:0003735">
    <property type="term" value="F:structural constituent of ribosome"/>
    <property type="evidence" value="ECO:0007669"/>
    <property type="project" value="TreeGrafter"/>
</dbReference>
<proteinExistence type="inferred from homology"/>
<feature type="domain" description="Large ribosomal subunit protein uL30-like ferredoxin-like fold" evidence="5">
    <location>
        <begin position="80"/>
        <end position="129"/>
    </location>
</feature>